<dbReference type="PROSITE" id="PS50110">
    <property type="entry name" value="RESPONSE_REGULATORY"/>
    <property type="match status" value="1"/>
</dbReference>
<name>A0A0G3M7V9_CHRGL</name>
<dbReference type="InterPro" id="IPR046947">
    <property type="entry name" value="LytR-like"/>
</dbReference>
<gene>
    <name evidence="4" type="ORF">OK18_20515</name>
</gene>
<evidence type="ECO:0000313" key="5">
    <source>
        <dbReference type="Proteomes" id="UP000035213"/>
    </source>
</evidence>
<proteinExistence type="predicted"/>
<dbReference type="SMART" id="SM00448">
    <property type="entry name" value="REC"/>
    <property type="match status" value="1"/>
</dbReference>
<dbReference type="InterPro" id="IPR011006">
    <property type="entry name" value="CheY-like_superfamily"/>
</dbReference>
<organism evidence="4 5">
    <name type="scientific">Chryseobacterium gallinarum</name>
    <dbReference type="NCBI Taxonomy" id="1324352"/>
    <lineage>
        <taxon>Bacteria</taxon>
        <taxon>Pseudomonadati</taxon>
        <taxon>Bacteroidota</taxon>
        <taxon>Flavobacteriia</taxon>
        <taxon>Flavobacteriales</taxon>
        <taxon>Weeksellaceae</taxon>
        <taxon>Chryseobacterium group</taxon>
        <taxon>Chryseobacterium</taxon>
    </lineage>
</organism>
<keyword evidence="1" id="KW-0597">Phosphoprotein</keyword>
<dbReference type="Gene3D" id="3.40.50.2300">
    <property type="match status" value="1"/>
</dbReference>
<protein>
    <submittedName>
        <fullName evidence="4">LytTR family transcriptional regulator</fullName>
    </submittedName>
</protein>
<dbReference type="Gene3D" id="2.40.50.1020">
    <property type="entry name" value="LytTr DNA-binding domain"/>
    <property type="match status" value="1"/>
</dbReference>
<dbReference type="RefSeq" id="WP_053329221.1">
    <property type="nucleotide sequence ID" value="NZ_CP009928.1"/>
</dbReference>
<feature type="domain" description="HTH LytTR-type" evidence="3">
    <location>
        <begin position="146"/>
        <end position="218"/>
    </location>
</feature>
<dbReference type="GO" id="GO:0003677">
    <property type="term" value="F:DNA binding"/>
    <property type="evidence" value="ECO:0007669"/>
    <property type="project" value="InterPro"/>
</dbReference>
<dbReference type="EMBL" id="CP009928">
    <property type="protein sequence ID" value="AKK74675.1"/>
    <property type="molecule type" value="Genomic_DNA"/>
</dbReference>
<dbReference type="KEGG" id="cgn:OK18_20515"/>
<evidence type="ECO:0000259" key="3">
    <source>
        <dbReference type="PROSITE" id="PS50930"/>
    </source>
</evidence>
<reference evidence="4 5" key="1">
    <citation type="submission" date="2014-11" db="EMBL/GenBank/DDBJ databases">
        <authorList>
            <person name="Park G.-S."/>
            <person name="Hong S.-J."/>
            <person name="Jung B.K."/>
            <person name="Khan A.R."/>
            <person name="Kwak Y."/>
            <person name="Shin J.-H."/>
        </authorList>
    </citation>
    <scope>NUCLEOTIDE SEQUENCE [LARGE SCALE GENOMIC DNA]</scope>
    <source>
        <strain evidence="4 5">DSM 27622</strain>
    </source>
</reference>
<dbReference type="InterPro" id="IPR007492">
    <property type="entry name" value="LytTR_DNA-bd_dom"/>
</dbReference>
<dbReference type="Proteomes" id="UP000035213">
    <property type="component" value="Chromosome"/>
</dbReference>
<dbReference type="SMART" id="SM00850">
    <property type="entry name" value="LytTR"/>
    <property type="match status" value="1"/>
</dbReference>
<dbReference type="PANTHER" id="PTHR37299">
    <property type="entry name" value="TRANSCRIPTIONAL REGULATOR-RELATED"/>
    <property type="match status" value="1"/>
</dbReference>
<dbReference type="PANTHER" id="PTHR37299:SF1">
    <property type="entry name" value="STAGE 0 SPORULATION PROTEIN A HOMOLOG"/>
    <property type="match status" value="1"/>
</dbReference>
<dbReference type="GO" id="GO:0000156">
    <property type="term" value="F:phosphorelay response regulator activity"/>
    <property type="evidence" value="ECO:0007669"/>
    <property type="project" value="InterPro"/>
</dbReference>
<accession>A0A0G3M7V9</accession>
<evidence type="ECO:0000313" key="4">
    <source>
        <dbReference type="EMBL" id="AKK74675.1"/>
    </source>
</evidence>
<evidence type="ECO:0000256" key="1">
    <source>
        <dbReference type="PROSITE-ProRule" id="PRU00169"/>
    </source>
</evidence>
<dbReference type="Pfam" id="PF00072">
    <property type="entry name" value="Response_reg"/>
    <property type="match status" value="1"/>
</dbReference>
<dbReference type="OrthoDB" id="2168082at2"/>
<dbReference type="STRING" id="1324352.OK18_20515"/>
<dbReference type="InterPro" id="IPR001789">
    <property type="entry name" value="Sig_transdc_resp-reg_receiver"/>
</dbReference>
<dbReference type="SUPFAM" id="SSF52172">
    <property type="entry name" value="CheY-like"/>
    <property type="match status" value="1"/>
</dbReference>
<evidence type="ECO:0000259" key="2">
    <source>
        <dbReference type="PROSITE" id="PS50110"/>
    </source>
</evidence>
<dbReference type="PROSITE" id="PS50930">
    <property type="entry name" value="HTH_LYTTR"/>
    <property type="match status" value="1"/>
</dbReference>
<dbReference type="Pfam" id="PF04397">
    <property type="entry name" value="LytTR"/>
    <property type="match status" value="1"/>
</dbReference>
<dbReference type="PATRIC" id="fig|1324352.5.peg.4315"/>
<dbReference type="AlphaFoldDB" id="A0A0G3M7V9"/>
<feature type="modified residue" description="4-aspartylphosphate" evidence="1">
    <location>
        <position position="55"/>
    </location>
</feature>
<sequence>MNILIIEDEIKAARSLENLILHLQPGSRILAKIQSVEGAIDYLSNNPSPELIFMDIQLSDGISFDIFKAVKIVCPVIFCTAFGEYAMEAIKENGIDYLLKPFSEVDLKNAFEKVHNFKNIFQKASANDLVNIISRIGDQESKKTSFLVFKNNKYLTVKTDDIAYIYINYTSPSLVTFKGEQYDMNQSLDHLGSILSDKQFFRLNRQYLINFSAVKEVEHYFGRKLFVKLTVPTEEKLLIGKDKTSIFLNWLEDR</sequence>
<feature type="domain" description="Response regulatory" evidence="2">
    <location>
        <begin position="2"/>
        <end position="115"/>
    </location>
</feature>